<comment type="caution">
    <text evidence="1">The sequence shown here is derived from an EMBL/GenBank/DDBJ whole genome shotgun (WGS) entry which is preliminary data.</text>
</comment>
<keyword evidence="2" id="KW-1185">Reference proteome</keyword>
<evidence type="ECO:0000313" key="1">
    <source>
        <dbReference type="EMBL" id="KAH9702023.1"/>
    </source>
</evidence>
<protein>
    <submittedName>
        <fullName evidence="1">Myb family transcription factor PHL6</fullName>
    </submittedName>
</protein>
<dbReference type="Proteomes" id="UP000829398">
    <property type="component" value="Chromosome 8"/>
</dbReference>
<evidence type="ECO:0000313" key="2">
    <source>
        <dbReference type="Proteomes" id="UP000829398"/>
    </source>
</evidence>
<sequence length="519" mass="57519">MNHHSIISVTKNESNKGVSQSCCSALSPIHNFQTEGQSLSTGEYPFPHPSPFIRKESLSSPNHMQASTVVPKENGLISTSDSPISPGSHFQHSKGGFSRSSVFCTSLYLSSSASSETHRQIGNFPFLPHPRTFNQSVSAVDSTKSSLLFSEDMGNAYQEEHSESLMKGFLNFPEDASDGSFPGVTCMGERLGLNEHLELQFLSDELDIDITDHGENPRLDEIYDAPKSSLKPPMGLSCNENYVSSAPPVDALSSHTSPASATAHKPRMRWTPELHECFLEAVNKLDGPETHNTAQIIVMTIVRTENAHQFTLKCRGYSKSGIEAYECRRNTDLLNICRRKKKSNFLSLALCVDQGQYFRSAAQFANHSFNLSFHRSIQFTEALRMQMEVQKQLHEQLEVQRALQLRIEEHARYLEKIVAEQQKDGSATILPQAQSLSTITNGSKDSEQQPSSPSFTVSAILSPEQPAESKTESSSTSLLSKHKATDSRESKPDACLKRIRLENKPEITSDEAVVENPVQ</sequence>
<accession>A0ACB8IYE6</accession>
<reference evidence="2" key="1">
    <citation type="journal article" date="2023" name="Hortic. Res.">
        <title>A chromosome-level phased genome enabling allele-level studies in sweet orange: a case study on citrus Huanglongbing tolerance.</title>
        <authorList>
            <person name="Wu B."/>
            <person name="Yu Q."/>
            <person name="Deng Z."/>
            <person name="Duan Y."/>
            <person name="Luo F."/>
            <person name="Gmitter F. Jr."/>
        </authorList>
    </citation>
    <scope>NUCLEOTIDE SEQUENCE [LARGE SCALE GENOMIC DNA]</scope>
    <source>
        <strain evidence="2">cv. Valencia</strain>
    </source>
</reference>
<name>A0ACB8IYE6_CITSI</name>
<proteinExistence type="predicted"/>
<organism evidence="1 2">
    <name type="scientific">Citrus sinensis</name>
    <name type="common">Sweet orange</name>
    <name type="synonym">Citrus aurantium var. sinensis</name>
    <dbReference type="NCBI Taxonomy" id="2711"/>
    <lineage>
        <taxon>Eukaryota</taxon>
        <taxon>Viridiplantae</taxon>
        <taxon>Streptophyta</taxon>
        <taxon>Embryophyta</taxon>
        <taxon>Tracheophyta</taxon>
        <taxon>Spermatophyta</taxon>
        <taxon>Magnoliopsida</taxon>
        <taxon>eudicotyledons</taxon>
        <taxon>Gunneridae</taxon>
        <taxon>Pentapetalae</taxon>
        <taxon>rosids</taxon>
        <taxon>malvids</taxon>
        <taxon>Sapindales</taxon>
        <taxon>Rutaceae</taxon>
        <taxon>Aurantioideae</taxon>
        <taxon>Citrus</taxon>
    </lineage>
</organism>
<gene>
    <name evidence="1" type="ORF">KPL71_025184</name>
</gene>
<dbReference type="EMBL" id="CM039177">
    <property type="protein sequence ID" value="KAH9702023.1"/>
    <property type="molecule type" value="Genomic_DNA"/>
</dbReference>